<gene>
    <name evidence="3 7" type="primary">grpE</name>
    <name evidence="7" type="ORF">HMPREF0016_02932</name>
</gene>
<dbReference type="GO" id="GO:0051087">
    <property type="term" value="F:protein-folding chaperone binding"/>
    <property type="evidence" value="ECO:0007669"/>
    <property type="project" value="InterPro"/>
</dbReference>
<evidence type="ECO:0000256" key="5">
    <source>
        <dbReference type="RuleBase" id="RU004478"/>
    </source>
</evidence>
<evidence type="ECO:0000313" key="7">
    <source>
        <dbReference type="EMBL" id="EEY94917.1"/>
    </source>
</evidence>
<sequence length="193" mass="21198">MFKNPFKRSKSMATEQNQEAQDLGQEQADSQTAQTQAETEQAEVSVEDLQAQITNLEESLKLEKARTANAVYEAQKSVERIQRESDKHKDTVLEKFAKELLDSVDNLERAISASGEEKTPMFEGVELTLKSLLTALEKFGVVAVDTANGFNADLHQAVGIDPNAKANEIGTVLQKGYTLNGRLLRPAMVMVGA</sequence>
<dbReference type="HOGENOM" id="CLU_057217_6_0_6"/>
<evidence type="ECO:0000256" key="3">
    <source>
        <dbReference type="HAMAP-Rule" id="MF_01151"/>
    </source>
</evidence>
<comment type="subunit">
    <text evidence="3">Homodimer.</text>
</comment>
<dbReference type="AlphaFoldDB" id="D0SGF9"/>
<dbReference type="eggNOG" id="COG0576">
    <property type="taxonomic scope" value="Bacteria"/>
</dbReference>
<dbReference type="SUPFAM" id="SSF51064">
    <property type="entry name" value="Head domain of nucleotide exchange factor GrpE"/>
    <property type="match status" value="1"/>
</dbReference>
<dbReference type="InterPro" id="IPR009012">
    <property type="entry name" value="GrpE_head"/>
</dbReference>
<protein>
    <recommendedName>
        <fullName evidence="3 4">Protein GrpE</fullName>
    </recommendedName>
    <alternativeName>
        <fullName evidence="3">HSP-70 cofactor</fullName>
    </alternativeName>
</protein>
<name>D0SGF9_ACIJO</name>
<dbReference type="EMBL" id="GG704972">
    <property type="protein sequence ID" value="EEY94917.1"/>
    <property type="molecule type" value="Genomic_DNA"/>
</dbReference>
<dbReference type="PROSITE" id="PS01071">
    <property type="entry name" value="GRPE"/>
    <property type="match status" value="1"/>
</dbReference>
<evidence type="ECO:0000256" key="2">
    <source>
        <dbReference type="ARBA" id="ARBA00023186"/>
    </source>
</evidence>
<comment type="similarity">
    <text evidence="1 3 5">Belongs to the GrpE family.</text>
</comment>
<evidence type="ECO:0000313" key="8">
    <source>
        <dbReference type="Proteomes" id="UP000012047"/>
    </source>
</evidence>
<dbReference type="GO" id="GO:0006457">
    <property type="term" value="P:protein folding"/>
    <property type="evidence" value="ECO:0007669"/>
    <property type="project" value="InterPro"/>
</dbReference>
<keyword evidence="3" id="KW-0963">Cytoplasm</keyword>
<organism evidence="7 8">
    <name type="scientific">Acinetobacter johnsonii SH046</name>
    <dbReference type="NCBI Taxonomy" id="575586"/>
    <lineage>
        <taxon>Bacteria</taxon>
        <taxon>Pseudomonadati</taxon>
        <taxon>Pseudomonadota</taxon>
        <taxon>Gammaproteobacteria</taxon>
        <taxon>Moraxellales</taxon>
        <taxon>Moraxellaceae</taxon>
        <taxon>Acinetobacter</taxon>
    </lineage>
</organism>
<accession>D0SGF9</accession>
<dbReference type="Gene3D" id="3.90.20.20">
    <property type="match status" value="1"/>
</dbReference>
<dbReference type="PANTHER" id="PTHR21237:SF23">
    <property type="entry name" value="GRPE PROTEIN HOMOLOG, MITOCHONDRIAL"/>
    <property type="match status" value="1"/>
</dbReference>
<dbReference type="NCBIfam" id="NF010748">
    <property type="entry name" value="PRK14150.1"/>
    <property type="match status" value="1"/>
</dbReference>
<feature type="compositionally biased region" description="Basic residues" evidence="6">
    <location>
        <begin position="1"/>
        <end position="10"/>
    </location>
</feature>
<dbReference type="GO" id="GO:0005829">
    <property type="term" value="C:cytosol"/>
    <property type="evidence" value="ECO:0007669"/>
    <property type="project" value="TreeGrafter"/>
</dbReference>
<dbReference type="PANTHER" id="PTHR21237">
    <property type="entry name" value="GRPE PROTEIN"/>
    <property type="match status" value="1"/>
</dbReference>
<comment type="subcellular location">
    <subcellularLocation>
        <location evidence="3">Cytoplasm</location>
    </subcellularLocation>
</comment>
<dbReference type="GO" id="GO:0042803">
    <property type="term" value="F:protein homodimerization activity"/>
    <property type="evidence" value="ECO:0007669"/>
    <property type="project" value="InterPro"/>
</dbReference>
<dbReference type="GO" id="GO:0051082">
    <property type="term" value="F:unfolded protein binding"/>
    <property type="evidence" value="ECO:0007669"/>
    <property type="project" value="TreeGrafter"/>
</dbReference>
<dbReference type="GO" id="GO:0000774">
    <property type="term" value="F:adenyl-nucleotide exchange factor activity"/>
    <property type="evidence" value="ECO:0007669"/>
    <property type="project" value="InterPro"/>
</dbReference>
<dbReference type="PRINTS" id="PR00773">
    <property type="entry name" value="GRPEPROTEIN"/>
</dbReference>
<feature type="compositionally biased region" description="Polar residues" evidence="6">
    <location>
        <begin position="11"/>
        <end position="20"/>
    </location>
</feature>
<evidence type="ECO:0000256" key="4">
    <source>
        <dbReference type="RuleBase" id="RU000639"/>
    </source>
</evidence>
<dbReference type="Gene3D" id="2.30.22.10">
    <property type="entry name" value="Head domain of nucleotide exchange factor GrpE"/>
    <property type="match status" value="1"/>
</dbReference>
<proteinExistence type="inferred from homology"/>
<evidence type="ECO:0000256" key="1">
    <source>
        <dbReference type="ARBA" id="ARBA00009054"/>
    </source>
</evidence>
<dbReference type="InterPro" id="IPR000740">
    <property type="entry name" value="GrpE"/>
</dbReference>
<dbReference type="CDD" id="cd00446">
    <property type="entry name" value="GrpE"/>
    <property type="match status" value="1"/>
</dbReference>
<comment type="function">
    <text evidence="3 4">Participates actively in the response to hyperosmotic and heat shock by preventing the aggregation of stress-denatured proteins, in association with DnaK and GrpE. It is the nucleotide exchange factor for DnaK and may function as a thermosensor. Unfolded proteins bind initially to DnaJ; upon interaction with the DnaJ-bound protein, DnaK hydrolyzes its bound ATP, resulting in the formation of a stable complex. GrpE releases ADP from DnaK; ATP binding to DnaK triggers the release of the substrate protein, thus completing the reaction cycle. Several rounds of ATP-dependent interactions between DnaJ, DnaK and GrpE are required for fully efficient folding.</text>
</comment>
<dbReference type="HAMAP" id="MF_01151">
    <property type="entry name" value="GrpE"/>
    <property type="match status" value="1"/>
</dbReference>
<evidence type="ECO:0000256" key="6">
    <source>
        <dbReference type="SAM" id="MobiDB-lite"/>
    </source>
</evidence>
<dbReference type="Pfam" id="PF01025">
    <property type="entry name" value="GrpE"/>
    <property type="match status" value="1"/>
</dbReference>
<dbReference type="InterPro" id="IPR013805">
    <property type="entry name" value="GrpE_CC"/>
</dbReference>
<reference evidence="8" key="1">
    <citation type="journal article" date="2012" name="PLoS ONE">
        <title>The success of Acinetobacter species; genetic, metabolic and virulence attributes.</title>
        <authorList>
            <person name="Peleg A.Y."/>
            <person name="de Breij A."/>
            <person name="Adams M.D."/>
            <person name="Cerqueira G.M."/>
            <person name="Mocali S."/>
            <person name="Galardini M."/>
            <person name="Nibbering P.H."/>
            <person name="Earl A.M."/>
            <person name="Ward D.V."/>
            <person name="Paterson D.L."/>
            <person name="Seifert H."/>
            <person name="Dijkshoorn L."/>
        </authorList>
    </citation>
    <scope>NUCLEOTIDE SEQUENCE [LARGE SCALE GENOMIC DNA]</scope>
    <source>
        <strain evidence="8">SH046</strain>
    </source>
</reference>
<feature type="region of interest" description="Disordered" evidence="6">
    <location>
        <begin position="1"/>
        <end position="46"/>
    </location>
</feature>
<keyword evidence="3 4" id="KW-0346">Stress response</keyword>
<dbReference type="SUPFAM" id="SSF58014">
    <property type="entry name" value="Coiled-coil domain of nucleotide exchange factor GrpE"/>
    <property type="match status" value="1"/>
</dbReference>
<feature type="compositionally biased region" description="Low complexity" evidence="6">
    <location>
        <begin position="25"/>
        <end position="43"/>
    </location>
</feature>
<keyword evidence="2 3" id="KW-0143">Chaperone</keyword>
<dbReference type="Proteomes" id="UP000012047">
    <property type="component" value="Unassembled WGS sequence"/>
</dbReference>